<dbReference type="SUPFAM" id="SSF55961">
    <property type="entry name" value="Bet v1-like"/>
    <property type="match status" value="1"/>
</dbReference>
<dbReference type="Pfam" id="PF10604">
    <property type="entry name" value="Polyketide_cyc2"/>
    <property type="match status" value="1"/>
</dbReference>
<protein>
    <submittedName>
        <fullName evidence="1">SRPBCC family protein</fullName>
    </submittedName>
</protein>
<name>A0ABN1G5G4_9ACTN</name>
<dbReference type="CDD" id="cd07812">
    <property type="entry name" value="SRPBCC"/>
    <property type="match status" value="1"/>
</dbReference>
<reference evidence="1 2" key="1">
    <citation type="journal article" date="2019" name="Int. J. Syst. Evol. Microbiol.">
        <title>The Global Catalogue of Microorganisms (GCM) 10K type strain sequencing project: providing services to taxonomists for standard genome sequencing and annotation.</title>
        <authorList>
            <consortium name="The Broad Institute Genomics Platform"/>
            <consortium name="The Broad Institute Genome Sequencing Center for Infectious Disease"/>
            <person name="Wu L."/>
            <person name="Ma J."/>
        </authorList>
    </citation>
    <scope>NUCLEOTIDE SEQUENCE [LARGE SCALE GENOMIC DNA]</scope>
    <source>
        <strain evidence="1 2">JCM 10671</strain>
    </source>
</reference>
<keyword evidence="2" id="KW-1185">Reference proteome</keyword>
<dbReference type="Proteomes" id="UP001500957">
    <property type="component" value="Unassembled WGS sequence"/>
</dbReference>
<comment type="caution">
    <text evidence="1">The sequence shown here is derived from an EMBL/GenBank/DDBJ whole genome shotgun (WGS) entry which is preliminary data.</text>
</comment>
<gene>
    <name evidence="1" type="ORF">GCM10009547_02840</name>
</gene>
<dbReference type="InterPro" id="IPR019587">
    <property type="entry name" value="Polyketide_cyclase/dehydratase"/>
</dbReference>
<proteinExistence type="predicted"/>
<evidence type="ECO:0000313" key="2">
    <source>
        <dbReference type="Proteomes" id="UP001500957"/>
    </source>
</evidence>
<evidence type="ECO:0000313" key="1">
    <source>
        <dbReference type="EMBL" id="GAA0604494.1"/>
    </source>
</evidence>
<dbReference type="Gene3D" id="3.30.530.20">
    <property type="match status" value="1"/>
</dbReference>
<organism evidence="1 2">
    <name type="scientific">Sporichthya brevicatena</name>
    <dbReference type="NCBI Taxonomy" id="171442"/>
    <lineage>
        <taxon>Bacteria</taxon>
        <taxon>Bacillati</taxon>
        <taxon>Actinomycetota</taxon>
        <taxon>Actinomycetes</taxon>
        <taxon>Sporichthyales</taxon>
        <taxon>Sporichthyaceae</taxon>
        <taxon>Sporichthya</taxon>
    </lineage>
</organism>
<dbReference type="EMBL" id="BAAAHE010000004">
    <property type="protein sequence ID" value="GAA0604494.1"/>
    <property type="molecule type" value="Genomic_DNA"/>
</dbReference>
<dbReference type="RefSeq" id="WP_344600808.1">
    <property type="nucleotide sequence ID" value="NZ_BAAAHE010000004.1"/>
</dbReference>
<accession>A0ABN1G5G4</accession>
<dbReference type="InterPro" id="IPR023393">
    <property type="entry name" value="START-like_dom_sf"/>
</dbReference>
<sequence length="165" mass="18177">MRYRDCPTTECSTRVAAPPEAVWELVTDITLPARFSPELKAAEWLDGATGVAVGNRFRGHNCNDVMGDWSTTCLVSEVEEGRRWVWQVVYEDGEVSSSWGFEVEPGRDATTVRQWGRMGPGPSGLTPAILAMPDKEGRIIARRLAEWRAGMTANLDGLAQLLGPK</sequence>